<keyword evidence="2" id="KW-1185">Reference proteome</keyword>
<name>A0A4C1TX61_EUMVA</name>
<proteinExistence type="predicted"/>
<reference evidence="1 2" key="1">
    <citation type="journal article" date="2019" name="Commun. Biol.">
        <title>The bagworm genome reveals a unique fibroin gene that provides high tensile strength.</title>
        <authorList>
            <person name="Kono N."/>
            <person name="Nakamura H."/>
            <person name="Ohtoshi R."/>
            <person name="Tomita M."/>
            <person name="Numata K."/>
            <person name="Arakawa K."/>
        </authorList>
    </citation>
    <scope>NUCLEOTIDE SEQUENCE [LARGE SCALE GENOMIC DNA]</scope>
</reference>
<dbReference type="AlphaFoldDB" id="A0A4C1TX61"/>
<evidence type="ECO:0000313" key="1">
    <source>
        <dbReference type="EMBL" id="GBP18518.1"/>
    </source>
</evidence>
<gene>
    <name evidence="1" type="ORF">EVAR_12979_1</name>
</gene>
<accession>A0A4C1TX61</accession>
<protein>
    <submittedName>
        <fullName evidence="1">Uncharacterized protein</fullName>
    </submittedName>
</protein>
<dbReference type="Proteomes" id="UP000299102">
    <property type="component" value="Unassembled WGS sequence"/>
</dbReference>
<sequence>MLFTAVTFESGFEFTESDLRRTRLGLGQLGNTLTTCKVVGPGLRVFKLALDERGAFKGLMMEPEGKHRNSIMEKCILAVFGLVEIVLRCTLTMNDFQGLMMGFIRSVQLYHIIVQPSVLDKNSDVRQRCGSKKYVVTRIKKAMMQWFGHVERMNDRQHICRANMVDERVGKGRSRKSYADQIGGILKKGQIRSTGNRLHETIDGCQ</sequence>
<evidence type="ECO:0000313" key="2">
    <source>
        <dbReference type="Proteomes" id="UP000299102"/>
    </source>
</evidence>
<organism evidence="1 2">
    <name type="scientific">Eumeta variegata</name>
    <name type="common">Bagworm moth</name>
    <name type="synonym">Eumeta japonica</name>
    <dbReference type="NCBI Taxonomy" id="151549"/>
    <lineage>
        <taxon>Eukaryota</taxon>
        <taxon>Metazoa</taxon>
        <taxon>Ecdysozoa</taxon>
        <taxon>Arthropoda</taxon>
        <taxon>Hexapoda</taxon>
        <taxon>Insecta</taxon>
        <taxon>Pterygota</taxon>
        <taxon>Neoptera</taxon>
        <taxon>Endopterygota</taxon>
        <taxon>Lepidoptera</taxon>
        <taxon>Glossata</taxon>
        <taxon>Ditrysia</taxon>
        <taxon>Tineoidea</taxon>
        <taxon>Psychidae</taxon>
        <taxon>Oiketicinae</taxon>
        <taxon>Eumeta</taxon>
    </lineage>
</organism>
<comment type="caution">
    <text evidence="1">The sequence shown here is derived from an EMBL/GenBank/DDBJ whole genome shotgun (WGS) entry which is preliminary data.</text>
</comment>
<dbReference type="OrthoDB" id="425681at2759"/>
<dbReference type="EMBL" id="BGZK01000098">
    <property type="protein sequence ID" value="GBP18518.1"/>
    <property type="molecule type" value="Genomic_DNA"/>
</dbReference>